<dbReference type="AlphaFoldDB" id="A0A0H5P9J7"/>
<proteinExistence type="predicted"/>
<dbReference type="Gene3D" id="3.90.75.20">
    <property type="match status" value="1"/>
</dbReference>
<accession>A0A0H5P9J7</accession>
<organism evidence="2 3">
    <name type="scientific">Nocardia farcinica</name>
    <dbReference type="NCBI Taxonomy" id="37329"/>
    <lineage>
        <taxon>Bacteria</taxon>
        <taxon>Bacillati</taxon>
        <taxon>Actinomycetota</taxon>
        <taxon>Actinomycetes</taxon>
        <taxon>Mycobacteriales</taxon>
        <taxon>Nocardiaceae</taxon>
        <taxon>Nocardia</taxon>
    </lineage>
</organism>
<geneLocation type="plasmid" evidence="2">
    <name>2</name>
</geneLocation>
<name>A0A0H5P9J7_NOCFR</name>
<dbReference type="SUPFAM" id="SSF54060">
    <property type="entry name" value="His-Me finger endonucleases"/>
    <property type="match status" value="1"/>
</dbReference>
<evidence type="ECO:0000313" key="3">
    <source>
        <dbReference type="Proteomes" id="UP000057820"/>
    </source>
</evidence>
<reference evidence="3" key="1">
    <citation type="submission" date="2015-03" db="EMBL/GenBank/DDBJ databases">
        <authorList>
            <consortium name="Pathogen Informatics"/>
        </authorList>
    </citation>
    <scope>NUCLEOTIDE SEQUENCE [LARGE SCALE GENOMIC DNA]</scope>
    <source>
        <strain evidence="3">NCTC11134</strain>
        <plasmid evidence="3">2</plasmid>
    </source>
</reference>
<dbReference type="EMBL" id="LN868939">
    <property type="protein sequence ID" value="CRY84392.1"/>
    <property type="molecule type" value="Genomic_DNA"/>
</dbReference>
<sequence length="208" mass="23017">MCIPGFDGRYEASSFGRIRSNRSGKQRILGTRTNNGGYVTVSLRRGGKATTQTVNRLVALAFHGEPTDPSYHACHNDGVKSNNQVSNIRWDTPSGNAADKLLHGTNWQLNKTHCAQGHEYTPENTRIMKNGGRRCIACKQADSNRRYREQRGDSFGTHKGKKLAPETVAAMRDLRAQGMIYREIAERYGVSTPTARLAILGESHKDAA</sequence>
<keyword evidence="2" id="KW-0614">Plasmid</keyword>
<dbReference type="Proteomes" id="UP000057820">
    <property type="component" value="Plasmid 2"/>
</dbReference>
<dbReference type="KEGG" id="nfr:ERS450000_06016"/>
<feature type="domain" description="NUMOD4" evidence="1">
    <location>
        <begin position="3"/>
        <end position="44"/>
    </location>
</feature>
<protein>
    <submittedName>
        <fullName evidence="2">NUMOD4 motif</fullName>
    </submittedName>
</protein>
<dbReference type="GO" id="GO:0016788">
    <property type="term" value="F:hydrolase activity, acting on ester bonds"/>
    <property type="evidence" value="ECO:0007669"/>
    <property type="project" value="InterPro"/>
</dbReference>
<dbReference type="InterPro" id="IPR044925">
    <property type="entry name" value="His-Me_finger_sf"/>
</dbReference>
<dbReference type="Pfam" id="PF07463">
    <property type="entry name" value="NUMOD4"/>
    <property type="match status" value="1"/>
</dbReference>
<dbReference type="Gene3D" id="1.10.10.60">
    <property type="entry name" value="Homeodomain-like"/>
    <property type="match status" value="1"/>
</dbReference>
<dbReference type="InterPro" id="IPR010902">
    <property type="entry name" value="NUMOD4"/>
</dbReference>
<gene>
    <name evidence="2" type="ORF">ERS450000_06016</name>
</gene>
<evidence type="ECO:0000313" key="2">
    <source>
        <dbReference type="EMBL" id="CRY84392.1"/>
    </source>
</evidence>
<evidence type="ECO:0000259" key="1">
    <source>
        <dbReference type="Pfam" id="PF07463"/>
    </source>
</evidence>